<organism evidence="1 2">
    <name type="scientific">Nephila pilipes</name>
    <name type="common">Giant wood spider</name>
    <name type="synonym">Nephila maculata</name>
    <dbReference type="NCBI Taxonomy" id="299642"/>
    <lineage>
        <taxon>Eukaryota</taxon>
        <taxon>Metazoa</taxon>
        <taxon>Ecdysozoa</taxon>
        <taxon>Arthropoda</taxon>
        <taxon>Chelicerata</taxon>
        <taxon>Arachnida</taxon>
        <taxon>Araneae</taxon>
        <taxon>Araneomorphae</taxon>
        <taxon>Entelegynae</taxon>
        <taxon>Araneoidea</taxon>
        <taxon>Nephilidae</taxon>
        <taxon>Nephila</taxon>
    </lineage>
</organism>
<sequence length="80" mass="9179">MNQSRQLDFSRLSDAELAAIKTYKEGIALKLGREKDGKEEFKKAADKGFSHAGYIYAIMTFKEIVQHHIDNSKLPTKRHQ</sequence>
<dbReference type="AlphaFoldDB" id="A0A8X6MPA4"/>
<proteinExistence type="predicted"/>
<evidence type="ECO:0000313" key="1">
    <source>
        <dbReference type="EMBL" id="GFS70751.1"/>
    </source>
</evidence>
<keyword evidence="2" id="KW-1185">Reference proteome</keyword>
<reference evidence="1" key="1">
    <citation type="submission" date="2020-08" db="EMBL/GenBank/DDBJ databases">
        <title>Multicomponent nature underlies the extraordinary mechanical properties of spider dragline silk.</title>
        <authorList>
            <person name="Kono N."/>
            <person name="Nakamura H."/>
            <person name="Mori M."/>
            <person name="Yoshida Y."/>
            <person name="Ohtoshi R."/>
            <person name="Malay A.D."/>
            <person name="Moran D.A.P."/>
            <person name="Tomita M."/>
            <person name="Numata K."/>
            <person name="Arakawa K."/>
        </authorList>
    </citation>
    <scope>NUCLEOTIDE SEQUENCE</scope>
</reference>
<gene>
    <name evidence="1" type="ORF">NPIL_366161</name>
</gene>
<dbReference type="Proteomes" id="UP000887013">
    <property type="component" value="Unassembled WGS sequence"/>
</dbReference>
<accession>A0A8X6MPA4</accession>
<name>A0A8X6MPA4_NEPPI</name>
<evidence type="ECO:0000313" key="2">
    <source>
        <dbReference type="Proteomes" id="UP000887013"/>
    </source>
</evidence>
<comment type="caution">
    <text evidence="1">The sequence shown here is derived from an EMBL/GenBank/DDBJ whole genome shotgun (WGS) entry which is preliminary data.</text>
</comment>
<dbReference type="EMBL" id="BMAW01095566">
    <property type="protein sequence ID" value="GFS70751.1"/>
    <property type="molecule type" value="Genomic_DNA"/>
</dbReference>
<protein>
    <submittedName>
        <fullName evidence="1">Uncharacterized protein</fullName>
    </submittedName>
</protein>